<dbReference type="CDD" id="cd00130">
    <property type="entry name" value="PAS"/>
    <property type="match status" value="1"/>
</dbReference>
<dbReference type="CDD" id="cd01948">
    <property type="entry name" value="EAL"/>
    <property type="match status" value="1"/>
</dbReference>
<evidence type="ECO:0000259" key="1">
    <source>
        <dbReference type="PROSITE" id="PS50883"/>
    </source>
</evidence>
<dbReference type="Gene3D" id="3.30.450.20">
    <property type="entry name" value="PAS domain"/>
    <property type="match status" value="1"/>
</dbReference>
<dbReference type="InterPro" id="IPR035919">
    <property type="entry name" value="EAL_sf"/>
</dbReference>
<dbReference type="InterPro" id="IPR000014">
    <property type="entry name" value="PAS"/>
</dbReference>
<dbReference type="PROSITE" id="PS50883">
    <property type="entry name" value="EAL"/>
    <property type="match status" value="1"/>
</dbReference>
<dbReference type="SMART" id="SM00267">
    <property type="entry name" value="GGDEF"/>
    <property type="match status" value="1"/>
</dbReference>
<evidence type="ECO:0000259" key="2">
    <source>
        <dbReference type="PROSITE" id="PS50887"/>
    </source>
</evidence>
<dbReference type="Pfam" id="PF00990">
    <property type="entry name" value="GGDEF"/>
    <property type="match status" value="1"/>
</dbReference>
<dbReference type="PROSITE" id="PS50887">
    <property type="entry name" value="GGDEF"/>
    <property type="match status" value="1"/>
</dbReference>
<dbReference type="PANTHER" id="PTHR44757:SF2">
    <property type="entry name" value="BIOFILM ARCHITECTURE MAINTENANCE PROTEIN MBAA"/>
    <property type="match status" value="1"/>
</dbReference>
<proteinExistence type="predicted"/>
<organism evidence="3 4">
    <name type="scientific">Billgrantia campisalis</name>
    <dbReference type="NCBI Taxonomy" id="74661"/>
    <lineage>
        <taxon>Bacteria</taxon>
        <taxon>Pseudomonadati</taxon>
        <taxon>Pseudomonadota</taxon>
        <taxon>Gammaproteobacteria</taxon>
        <taxon>Oceanospirillales</taxon>
        <taxon>Halomonadaceae</taxon>
        <taxon>Billgrantia</taxon>
    </lineage>
</organism>
<feature type="domain" description="EAL" evidence="1">
    <location>
        <begin position="322"/>
        <end position="580"/>
    </location>
</feature>
<sequence length="584" mass="64395">MNEHSPPPPHERVSSLATHPARLVQKGFEQGQTGMVITDAKGHIVLANPAFCRLTGCEPATASGQPIEHFFASLHEPANLPAATNRTNASAATPSWQQEVLCRHQEGESQPILMTVDALLDDKGRPSHYLRTFINLASQDGSRIGGRHWVHVDTMTGLPNWLLLRDRLNHALAQAERADQGMALLFIDIDRFKAINDTAGHLEGDRLLGELARRLNGSLRSKDTLARLGGDQFVILLEKDATADAAQAVAERLQEALEPPFIANGQRLLLTASIGIALFPSDAQDEESLITGARSAMYTARKRGPGRLAFVNQRLTTQLKEKHRLENQLSEAAHLPEKYFDIHYQPELATTSGRCVGLKAVLRWRQTRRGKRMPADFLDIMNRLRLGVRLDRWAISRIIADRQRWIAEGLPSGKLPVSVTLSESHLAHDTFDRRPLDHFLRSQETAPLEWLTLEVPEGAVTQRLDDAIHMLKRIEKLGVRLAVSGLGTQPIDLAWLARLPFHQARLSASLTSPANDSERNLAKALCHLLDSLCIEPVITDIDDAASAALATTLPAARVLGDQLCPALAPEALDKWHASHLAAEP</sequence>
<dbReference type="InterPro" id="IPR000160">
    <property type="entry name" value="GGDEF_dom"/>
</dbReference>
<dbReference type="Pfam" id="PF00563">
    <property type="entry name" value="EAL"/>
    <property type="match status" value="1"/>
</dbReference>
<protein>
    <submittedName>
        <fullName evidence="3">Diguanylate cyclase</fullName>
    </submittedName>
</protein>
<dbReference type="SMART" id="SM00091">
    <property type="entry name" value="PAS"/>
    <property type="match status" value="1"/>
</dbReference>
<evidence type="ECO:0000313" key="4">
    <source>
        <dbReference type="Proteomes" id="UP000814385"/>
    </source>
</evidence>
<dbReference type="SUPFAM" id="SSF141868">
    <property type="entry name" value="EAL domain-like"/>
    <property type="match status" value="1"/>
</dbReference>
<dbReference type="InterPro" id="IPR035965">
    <property type="entry name" value="PAS-like_dom_sf"/>
</dbReference>
<dbReference type="Pfam" id="PF13426">
    <property type="entry name" value="PAS_9"/>
    <property type="match status" value="1"/>
</dbReference>
<dbReference type="Proteomes" id="UP000814385">
    <property type="component" value="Unassembled WGS sequence"/>
</dbReference>
<dbReference type="InterPro" id="IPR043128">
    <property type="entry name" value="Rev_trsase/Diguanyl_cyclase"/>
</dbReference>
<dbReference type="InterPro" id="IPR001633">
    <property type="entry name" value="EAL_dom"/>
</dbReference>
<dbReference type="SUPFAM" id="SSF55073">
    <property type="entry name" value="Nucleotide cyclase"/>
    <property type="match status" value="1"/>
</dbReference>
<dbReference type="InterPro" id="IPR052155">
    <property type="entry name" value="Biofilm_reg_signaling"/>
</dbReference>
<dbReference type="CDD" id="cd01949">
    <property type="entry name" value="GGDEF"/>
    <property type="match status" value="1"/>
</dbReference>
<feature type="domain" description="GGDEF" evidence="2">
    <location>
        <begin position="180"/>
        <end position="313"/>
    </location>
</feature>
<gene>
    <name evidence="3" type="ORF">HOP52_00560</name>
</gene>
<keyword evidence="4" id="KW-1185">Reference proteome</keyword>
<dbReference type="RefSeq" id="WP_238974892.1">
    <property type="nucleotide sequence ID" value="NZ_JABFUC010000001.1"/>
</dbReference>
<dbReference type="SMART" id="SM00052">
    <property type="entry name" value="EAL"/>
    <property type="match status" value="1"/>
</dbReference>
<accession>A0ABS9P4V0</accession>
<comment type="caution">
    <text evidence="3">The sequence shown here is derived from an EMBL/GenBank/DDBJ whole genome shotgun (WGS) entry which is preliminary data.</text>
</comment>
<dbReference type="PANTHER" id="PTHR44757">
    <property type="entry name" value="DIGUANYLATE CYCLASE DGCP"/>
    <property type="match status" value="1"/>
</dbReference>
<dbReference type="NCBIfam" id="TIGR00229">
    <property type="entry name" value="sensory_box"/>
    <property type="match status" value="1"/>
</dbReference>
<dbReference type="Gene3D" id="3.30.70.270">
    <property type="match status" value="1"/>
</dbReference>
<evidence type="ECO:0000313" key="3">
    <source>
        <dbReference type="EMBL" id="MCG6656272.1"/>
    </source>
</evidence>
<dbReference type="Gene3D" id="3.20.20.450">
    <property type="entry name" value="EAL domain"/>
    <property type="match status" value="1"/>
</dbReference>
<dbReference type="InterPro" id="IPR029787">
    <property type="entry name" value="Nucleotide_cyclase"/>
</dbReference>
<dbReference type="SUPFAM" id="SSF55785">
    <property type="entry name" value="PYP-like sensor domain (PAS domain)"/>
    <property type="match status" value="1"/>
</dbReference>
<dbReference type="EMBL" id="JABFUC010000001">
    <property type="protein sequence ID" value="MCG6656272.1"/>
    <property type="molecule type" value="Genomic_DNA"/>
</dbReference>
<dbReference type="NCBIfam" id="TIGR00254">
    <property type="entry name" value="GGDEF"/>
    <property type="match status" value="1"/>
</dbReference>
<name>A0ABS9P4V0_9GAMM</name>
<reference evidence="3 4" key="1">
    <citation type="submission" date="2020-05" db="EMBL/GenBank/DDBJ databases">
        <title>Comparative genomic analysis of denitrifying bacteria from Halomonas genus.</title>
        <authorList>
            <person name="Wang L."/>
            <person name="Shao Z."/>
        </authorList>
    </citation>
    <scope>NUCLEOTIDE SEQUENCE [LARGE SCALE GENOMIC DNA]</scope>
    <source>
        <strain evidence="3 4">A4</strain>
    </source>
</reference>